<dbReference type="EMBL" id="FCOM02000218">
    <property type="protein sequence ID" value="SAL88932.1"/>
    <property type="molecule type" value="Genomic_DNA"/>
</dbReference>
<accession>A0A158L6L6</accession>
<reference evidence="2" key="1">
    <citation type="submission" date="2016-01" db="EMBL/GenBank/DDBJ databases">
        <authorList>
            <person name="Peeters C."/>
        </authorList>
    </citation>
    <scope>NUCLEOTIDE SEQUENCE [LARGE SCALE GENOMIC DNA]</scope>
    <source>
        <strain evidence="2">LMG 29317</strain>
    </source>
</reference>
<comment type="caution">
    <text evidence="2">The sequence shown here is derived from an EMBL/GenBank/DDBJ whole genome shotgun (WGS) entry which is preliminary data.</text>
</comment>
<proteinExistence type="predicted"/>
<dbReference type="Proteomes" id="UP000055019">
    <property type="component" value="Unassembled WGS sequence"/>
</dbReference>
<name>A0A158L6L6_9BURK</name>
<sequence>MYLSGLKDLYSGVIVGYAMSESTTKDLVIGRCFAPFHAVPEARPDSAHRSRLAILRTCLPEARQAVRHARVDESPRQLLRQAPIESFCFSKERTDLSTAIRHARAGQTRHQRAHRMFYNGSARRPVSATCRLPHLRSDSIWIVPRLNALASTDSDRPQSLAVSAGMWRIRRCLRHLEEMMAERGISVDHSTVAPLGHQGLAGAGEGHSSAQESRRSELANG</sequence>
<evidence type="ECO:0000313" key="3">
    <source>
        <dbReference type="Proteomes" id="UP000055019"/>
    </source>
</evidence>
<feature type="region of interest" description="Disordered" evidence="1">
    <location>
        <begin position="196"/>
        <end position="221"/>
    </location>
</feature>
<keyword evidence="3" id="KW-1185">Reference proteome</keyword>
<evidence type="ECO:0000313" key="2">
    <source>
        <dbReference type="EMBL" id="SAL88932.1"/>
    </source>
</evidence>
<dbReference type="AlphaFoldDB" id="A0A158L6L6"/>
<organism evidence="2 3">
    <name type="scientific">Caballeronia arvi</name>
    <dbReference type="NCBI Taxonomy" id="1777135"/>
    <lineage>
        <taxon>Bacteria</taxon>
        <taxon>Pseudomonadati</taxon>
        <taxon>Pseudomonadota</taxon>
        <taxon>Betaproteobacteria</taxon>
        <taxon>Burkholderiales</taxon>
        <taxon>Burkholderiaceae</taxon>
        <taxon>Caballeronia</taxon>
    </lineage>
</organism>
<feature type="compositionally biased region" description="Basic and acidic residues" evidence="1">
    <location>
        <begin position="212"/>
        <end position="221"/>
    </location>
</feature>
<protein>
    <submittedName>
        <fullName evidence="2">Integrase catalytic subunit</fullName>
    </submittedName>
</protein>
<evidence type="ECO:0000256" key="1">
    <source>
        <dbReference type="SAM" id="MobiDB-lite"/>
    </source>
</evidence>
<gene>
    <name evidence="2" type="ORF">AWB74_08807</name>
</gene>